<evidence type="ECO:0000313" key="4">
    <source>
        <dbReference type="Proteomes" id="UP000324800"/>
    </source>
</evidence>
<dbReference type="SUPFAM" id="SSF50978">
    <property type="entry name" value="WD40 repeat-like"/>
    <property type="match status" value="2"/>
</dbReference>
<dbReference type="Proteomes" id="UP000324800">
    <property type="component" value="Unassembled WGS sequence"/>
</dbReference>
<keyword evidence="1" id="KW-0853">WD repeat</keyword>
<dbReference type="InterPro" id="IPR001680">
    <property type="entry name" value="WD40_rpt"/>
</dbReference>
<dbReference type="SMART" id="SM00320">
    <property type="entry name" value="WD40"/>
    <property type="match status" value="7"/>
</dbReference>
<reference evidence="3 4" key="1">
    <citation type="submission" date="2019-03" db="EMBL/GenBank/DDBJ databases">
        <title>Single cell metagenomics reveals metabolic interactions within the superorganism composed of flagellate Streblomastix strix and complex community of Bacteroidetes bacteria on its surface.</title>
        <authorList>
            <person name="Treitli S.C."/>
            <person name="Kolisko M."/>
            <person name="Husnik F."/>
            <person name="Keeling P."/>
            <person name="Hampl V."/>
        </authorList>
    </citation>
    <scope>NUCLEOTIDE SEQUENCE [LARGE SCALE GENOMIC DNA]</scope>
    <source>
        <strain evidence="3">ST1C</strain>
    </source>
</reference>
<organism evidence="3 4">
    <name type="scientific">Streblomastix strix</name>
    <dbReference type="NCBI Taxonomy" id="222440"/>
    <lineage>
        <taxon>Eukaryota</taxon>
        <taxon>Metamonada</taxon>
        <taxon>Preaxostyla</taxon>
        <taxon>Oxymonadida</taxon>
        <taxon>Streblomastigidae</taxon>
        <taxon>Streblomastix</taxon>
    </lineage>
</organism>
<sequence length="867" mass="96978">MLSAALIRSAGLVCGDTSLFLRSDRLDTFIYIPIDNYIQIFNMSKLHLVFGGLPQRNKITTIFSVNNLLFVGEGDRIQIYLRNKKLRTLDQNDKAQIVGISRIGNSLLSLHSSNILRIWDFRKGELDGEILLQSDDPVTCFIHPPTYLNKVVIETISGKLHLINYHTKKIIYSFQSHLKGRINKNDQFISHNSAVTYLSESPALDVIAVGLADDGVPLLISTDTKGQLYVWNLESHALTCPPLHAHKASIRGCSFVHGNAFFVTNGEDNALKVWMFDKISLQPRIVRYRDGHMLPPSFLRFISEDGSQTASEHTSQLISGSTDCTLRLFSTAHPQQSAELSQKGVLRSHGKMNRYMVERKKGKSINWKPGDEDPDIEEGDLLRPPIDCAIASLRDPMWPGIATIHRNDTQPRLWHLYHQKISNVKPHILLQSSLRSAAISNSGAVELGGGSGSLVAFGDSDGLVEVCSVQSGLRLWRFDSFSSVEEDALRWAQIQASQRLNGSQQQQRSPVMSLYFDTQMRFLLGVLENGRVVHWSLESDQTREIHKKQEQENIDSNSNPDLIQNVPQFGDANFTPIKTQNGIQPISTFSIRSSIMCTAYASDQLLLALATQSHSIFIEDSALRTIHKSLSQEQSLSSNNIISQLQEIVTPAGAQIVRRLIGHNGEIKLLSFSPESRVIFSSSLDGNLCKWDIPTASRIGLVDLNAYGRYKTGMITTEDNELDLEQDDEDKHVINRIKDNNDFKHTAYQSKYESFTHNKQSLLLNLPHTPKTLFAVCACADGTKGIGQGVTAGLSAVGLSIVTAHTEWRRIQLWNVAFDLEDALRSLSPLSFGDSYSGNDLLNMNKFFVTEKERANGRRKYNLIHNV</sequence>
<name>A0A5J4WJG2_9EUKA</name>
<feature type="domain" description="WDR36/Utp21 N-terminal" evidence="2">
    <location>
        <begin position="30"/>
        <end position="214"/>
    </location>
</feature>
<dbReference type="PROSITE" id="PS50082">
    <property type="entry name" value="WD_REPEATS_2"/>
    <property type="match status" value="2"/>
</dbReference>
<dbReference type="Gene3D" id="2.130.10.10">
    <property type="entry name" value="YVTN repeat-like/Quinoprotein amine dehydrogenase"/>
    <property type="match status" value="3"/>
</dbReference>
<evidence type="ECO:0000313" key="3">
    <source>
        <dbReference type="EMBL" id="KAA6395070.1"/>
    </source>
</evidence>
<dbReference type="InterPro" id="IPR059157">
    <property type="entry name" value="WDR36-Utp21_N"/>
</dbReference>
<proteinExistence type="predicted"/>
<dbReference type="EMBL" id="SNRW01001777">
    <property type="protein sequence ID" value="KAA6395070.1"/>
    <property type="molecule type" value="Genomic_DNA"/>
</dbReference>
<accession>A0A5J4WJG2</accession>
<dbReference type="AlphaFoldDB" id="A0A5J4WJG2"/>
<dbReference type="GO" id="GO:0032040">
    <property type="term" value="C:small-subunit processome"/>
    <property type="evidence" value="ECO:0007669"/>
    <property type="project" value="TreeGrafter"/>
</dbReference>
<comment type="caution">
    <text evidence="3">The sequence shown here is derived from an EMBL/GenBank/DDBJ whole genome shotgun (WGS) entry which is preliminary data.</text>
</comment>
<dbReference type="OrthoDB" id="10250769at2759"/>
<dbReference type="PROSITE" id="PS50294">
    <property type="entry name" value="WD_REPEATS_REGION"/>
    <property type="match status" value="2"/>
</dbReference>
<dbReference type="GO" id="GO:0034388">
    <property type="term" value="C:Pwp2p-containing subcomplex of 90S preribosome"/>
    <property type="evidence" value="ECO:0007669"/>
    <property type="project" value="TreeGrafter"/>
</dbReference>
<evidence type="ECO:0000256" key="1">
    <source>
        <dbReference type="PROSITE-ProRule" id="PRU00221"/>
    </source>
</evidence>
<dbReference type="GO" id="GO:0006364">
    <property type="term" value="P:rRNA processing"/>
    <property type="evidence" value="ECO:0007669"/>
    <property type="project" value="TreeGrafter"/>
</dbReference>
<dbReference type="InterPro" id="IPR036322">
    <property type="entry name" value="WD40_repeat_dom_sf"/>
</dbReference>
<dbReference type="InterPro" id="IPR015943">
    <property type="entry name" value="WD40/YVTN_repeat-like_dom_sf"/>
</dbReference>
<feature type="repeat" description="WD" evidence="1">
    <location>
        <begin position="660"/>
        <end position="701"/>
    </location>
</feature>
<evidence type="ECO:0000259" key="2">
    <source>
        <dbReference type="Pfam" id="PF25171"/>
    </source>
</evidence>
<protein>
    <submittedName>
        <fullName evidence="3">Putative Wd-repeat protein</fullName>
    </submittedName>
</protein>
<dbReference type="Pfam" id="PF25171">
    <property type="entry name" value="Beta-prop_WDR36-Utp21_1st"/>
    <property type="match status" value="1"/>
</dbReference>
<gene>
    <name evidence="3" type="ORF">EZS28_009406</name>
</gene>
<feature type="repeat" description="WD" evidence="1">
    <location>
        <begin position="243"/>
        <end position="274"/>
    </location>
</feature>
<dbReference type="Pfam" id="PF00400">
    <property type="entry name" value="WD40"/>
    <property type="match status" value="2"/>
</dbReference>
<dbReference type="PANTHER" id="PTHR22840:SF12">
    <property type="entry name" value="WD REPEAT-CONTAINING PROTEIN 36"/>
    <property type="match status" value="1"/>
</dbReference>
<dbReference type="PANTHER" id="PTHR22840">
    <property type="entry name" value="WD REPEAT-CONTAINING PROTEIN 36"/>
    <property type="match status" value="1"/>
</dbReference>